<sequence>MIHQILFFGLFSILLLGYNAFPTQSVEETTVPLQVFKLLKQSADWIAPAASYCAPHYLTFPFDCASCTHAGDLKLIKAFSTETWTHVIGYVAVDEQNQRVIMALRGTDLFSTNVLTDLMLIQTEYKNKDCNECYVHLGFYRAWRKTLEDIDGIVTQVLNETGYEFFIVGHSLVTQVLNETGYEFFIVGHSLGGAIATLAGIHFYDQGHVPIVVTMGSPRVGNQNFADYVDERLGERFYRVTIFQDPVPQVPPVQFGYRHCGQEIYIKNETLPTKQRNLVKCNGQEDMECSAGMDFIFWELFRVHLLKYFRQLNKPTIEIKLDHSPNLVGYTSSRGNRQGNEDSQQFGVLDLPSSPLYFGIFDGHGGRKCVDHILQTLPQTLETAQKDDIEPTISSFRQIGGYFCRFKPFISKSSQFDWKERVYLSFLITDYTFWENNTSDISGSCASVGIINSDNGAFWEGGELIVGHVGDTKIILCDKDGRAKTLTHPHHPDSQIESSRLRRFCSVYVDPFGEERLFGVLANTRSFGDIRQKKLGVTAEPELITVSDLQDYAFMVMYTDGIGDVLSDQEVVDIVKHAASPQEASSRVVKFAERVGTEDNSTCLVVRLKRWGLPTKDFSKAKRDFRVKDREPAPRRQ</sequence>
<gene>
    <name evidence="8" type="ORF">NEOLI_004030</name>
</gene>
<reference evidence="8 9" key="1">
    <citation type="submission" date="2016-04" db="EMBL/GenBank/DDBJ databases">
        <title>Evolutionary innovation and constraint leading to complex multicellularity in the Ascomycota.</title>
        <authorList>
            <person name="Cisse O."/>
            <person name="Nguyen A."/>
            <person name="Hewitt D.A."/>
            <person name="Jedd G."/>
            <person name="Stajich J.E."/>
        </authorList>
    </citation>
    <scope>NUCLEOTIDE SEQUENCE [LARGE SCALE GENOMIC DNA]</scope>
    <source>
        <strain evidence="8 9">DAH-3</strain>
    </source>
</reference>
<keyword evidence="9" id="KW-1185">Reference proteome</keyword>
<dbReference type="PROSITE" id="PS51746">
    <property type="entry name" value="PPM_2"/>
    <property type="match status" value="1"/>
</dbReference>
<accession>A0A1U7LIC3</accession>
<dbReference type="GO" id="GO:0006629">
    <property type="term" value="P:lipid metabolic process"/>
    <property type="evidence" value="ECO:0007669"/>
    <property type="project" value="InterPro"/>
</dbReference>
<dbReference type="InterPro" id="IPR002921">
    <property type="entry name" value="Fungal_lipase-type"/>
</dbReference>
<dbReference type="SMART" id="SM00332">
    <property type="entry name" value="PP2Cc"/>
    <property type="match status" value="1"/>
</dbReference>
<feature type="domain" description="PPM-type phosphatase" evidence="7">
    <location>
        <begin position="327"/>
        <end position="608"/>
    </location>
</feature>
<keyword evidence="4 5" id="KW-0904">Protein phosphatase</keyword>
<keyword evidence="2 6" id="KW-0732">Signal</keyword>
<dbReference type="InterPro" id="IPR036457">
    <property type="entry name" value="PPM-type-like_dom_sf"/>
</dbReference>
<dbReference type="CDD" id="cd00143">
    <property type="entry name" value="PP2Cc"/>
    <property type="match status" value="1"/>
</dbReference>
<dbReference type="Proteomes" id="UP000186594">
    <property type="component" value="Unassembled WGS sequence"/>
</dbReference>
<evidence type="ECO:0000313" key="9">
    <source>
        <dbReference type="Proteomes" id="UP000186594"/>
    </source>
</evidence>
<dbReference type="Gene3D" id="3.60.40.10">
    <property type="entry name" value="PPM-type phosphatase domain"/>
    <property type="match status" value="1"/>
</dbReference>
<evidence type="ECO:0000256" key="3">
    <source>
        <dbReference type="ARBA" id="ARBA00022801"/>
    </source>
</evidence>
<keyword evidence="3 5" id="KW-0378">Hydrolase</keyword>
<feature type="chain" id="PRO_5012143243" evidence="6">
    <location>
        <begin position="21"/>
        <end position="637"/>
    </location>
</feature>
<dbReference type="PANTHER" id="PTHR46640">
    <property type="entry name" value="TRIACYLGLYCEROL LIPASE, PUTATIVE (AFU_ORTHOLOGUE AFUA_6G06510)-RELATED"/>
    <property type="match status" value="1"/>
</dbReference>
<dbReference type="PANTHER" id="PTHR46640:SF1">
    <property type="entry name" value="FUNGAL LIPASE-LIKE DOMAIN-CONTAINING PROTEIN-RELATED"/>
    <property type="match status" value="1"/>
</dbReference>
<dbReference type="SUPFAM" id="SSF81606">
    <property type="entry name" value="PP2C-like"/>
    <property type="match status" value="1"/>
</dbReference>
<proteinExistence type="inferred from homology"/>
<feature type="signal peptide" evidence="6">
    <location>
        <begin position="1"/>
        <end position="20"/>
    </location>
</feature>
<dbReference type="InterPro" id="IPR051299">
    <property type="entry name" value="AB_hydrolase_lip/est"/>
</dbReference>
<name>A0A1U7LIC3_NEOID</name>
<dbReference type="GO" id="GO:0004721">
    <property type="term" value="F:phosphoprotein phosphatase activity"/>
    <property type="evidence" value="ECO:0007669"/>
    <property type="project" value="UniProtKB-KW"/>
</dbReference>
<evidence type="ECO:0000256" key="4">
    <source>
        <dbReference type="ARBA" id="ARBA00022912"/>
    </source>
</evidence>
<keyword evidence="1" id="KW-0479">Metal-binding</keyword>
<dbReference type="OrthoDB" id="416093at2759"/>
<dbReference type="InterPro" id="IPR001932">
    <property type="entry name" value="PPM-type_phosphatase-like_dom"/>
</dbReference>
<evidence type="ECO:0000259" key="7">
    <source>
        <dbReference type="PROSITE" id="PS51746"/>
    </source>
</evidence>
<dbReference type="GO" id="GO:0046872">
    <property type="term" value="F:metal ion binding"/>
    <property type="evidence" value="ECO:0007669"/>
    <property type="project" value="UniProtKB-KW"/>
</dbReference>
<dbReference type="PROSITE" id="PS01032">
    <property type="entry name" value="PPM_1"/>
    <property type="match status" value="1"/>
</dbReference>
<evidence type="ECO:0000256" key="1">
    <source>
        <dbReference type="ARBA" id="ARBA00022723"/>
    </source>
</evidence>
<dbReference type="EMBL" id="LXFE01003403">
    <property type="protein sequence ID" value="OLL22394.1"/>
    <property type="molecule type" value="Genomic_DNA"/>
</dbReference>
<dbReference type="Pfam" id="PF01764">
    <property type="entry name" value="Lipase_3"/>
    <property type="match status" value="2"/>
</dbReference>
<dbReference type="STRING" id="1198029.A0A1U7LIC3"/>
<dbReference type="InterPro" id="IPR000222">
    <property type="entry name" value="PP2C_BS"/>
</dbReference>
<protein>
    <submittedName>
        <fullName evidence="8">Protein phosphatase 2C 4</fullName>
    </submittedName>
</protein>
<dbReference type="SUPFAM" id="SSF53474">
    <property type="entry name" value="alpha/beta-Hydrolases"/>
    <property type="match status" value="2"/>
</dbReference>
<evidence type="ECO:0000256" key="5">
    <source>
        <dbReference type="RuleBase" id="RU003465"/>
    </source>
</evidence>
<dbReference type="Gene3D" id="3.40.50.1820">
    <property type="entry name" value="alpha/beta hydrolase"/>
    <property type="match status" value="2"/>
</dbReference>
<evidence type="ECO:0000256" key="2">
    <source>
        <dbReference type="ARBA" id="ARBA00022729"/>
    </source>
</evidence>
<evidence type="ECO:0000256" key="6">
    <source>
        <dbReference type="SAM" id="SignalP"/>
    </source>
</evidence>
<organism evidence="8 9">
    <name type="scientific">Neolecta irregularis (strain DAH-3)</name>
    <dbReference type="NCBI Taxonomy" id="1198029"/>
    <lineage>
        <taxon>Eukaryota</taxon>
        <taxon>Fungi</taxon>
        <taxon>Dikarya</taxon>
        <taxon>Ascomycota</taxon>
        <taxon>Taphrinomycotina</taxon>
        <taxon>Neolectales</taxon>
        <taxon>Neolectaceae</taxon>
        <taxon>Neolecta</taxon>
    </lineage>
</organism>
<evidence type="ECO:0000313" key="8">
    <source>
        <dbReference type="EMBL" id="OLL22394.1"/>
    </source>
</evidence>
<dbReference type="Pfam" id="PF00481">
    <property type="entry name" value="PP2C"/>
    <property type="match status" value="1"/>
</dbReference>
<dbReference type="AlphaFoldDB" id="A0A1U7LIC3"/>
<dbReference type="InterPro" id="IPR029058">
    <property type="entry name" value="AB_hydrolase_fold"/>
</dbReference>
<dbReference type="CDD" id="cd00519">
    <property type="entry name" value="Lipase_3"/>
    <property type="match status" value="1"/>
</dbReference>
<comment type="caution">
    <text evidence="8">The sequence shown here is derived from an EMBL/GenBank/DDBJ whole genome shotgun (WGS) entry which is preliminary data.</text>
</comment>
<comment type="similarity">
    <text evidence="5">Belongs to the PP2C family.</text>
</comment>